<keyword evidence="1" id="KW-0472">Membrane</keyword>
<sequence length="95" mass="9830">MTTPFVDLTFLVSGLAFILSLCVAGAATLRLALRGGAVTSLMGIGCFTTVAGTGLYFLEVLFHIHFARDTAIALLLIGAIGTIVFARIVRVGGGE</sequence>
<gene>
    <name evidence="2" type="ORF">DRJ33_08295</name>
</gene>
<keyword evidence="1" id="KW-1133">Transmembrane helix</keyword>
<accession>A0A497EQP5</accession>
<evidence type="ECO:0008006" key="4">
    <source>
        <dbReference type="Google" id="ProtNLM"/>
    </source>
</evidence>
<dbReference type="EMBL" id="QMQX01000213">
    <property type="protein sequence ID" value="RLE49382.1"/>
    <property type="molecule type" value="Genomic_DNA"/>
</dbReference>
<evidence type="ECO:0000256" key="1">
    <source>
        <dbReference type="SAM" id="Phobius"/>
    </source>
</evidence>
<name>A0A497EQP5_9CREN</name>
<organism evidence="2 3">
    <name type="scientific">Thermoproteota archaeon</name>
    <dbReference type="NCBI Taxonomy" id="2056631"/>
    <lineage>
        <taxon>Archaea</taxon>
        <taxon>Thermoproteota</taxon>
    </lineage>
</organism>
<dbReference type="AlphaFoldDB" id="A0A497EQP5"/>
<evidence type="ECO:0000313" key="3">
    <source>
        <dbReference type="Proteomes" id="UP000272051"/>
    </source>
</evidence>
<proteinExistence type="predicted"/>
<reference evidence="2 3" key="1">
    <citation type="submission" date="2018-06" db="EMBL/GenBank/DDBJ databases">
        <title>Extensive metabolic versatility and redundancy in microbially diverse, dynamic hydrothermal sediments.</title>
        <authorList>
            <person name="Dombrowski N."/>
            <person name="Teske A."/>
            <person name="Baker B.J."/>
        </authorList>
    </citation>
    <scope>NUCLEOTIDE SEQUENCE [LARGE SCALE GENOMIC DNA]</scope>
    <source>
        <strain evidence="2">B34_G17</strain>
    </source>
</reference>
<evidence type="ECO:0000313" key="2">
    <source>
        <dbReference type="EMBL" id="RLE49382.1"/>
    </source>
</evidence>
<feature type="transmembrane region" description="Helical" evidence="1">
    <location>
        <begin position="36"/>
        <end position="58"/>
    </location>
</feature>
<dbReference type="Proteomes" id="UP000272051">
    <property type="component" value="Unassembled WGS sequence"/>
</dbReference>
<comment type="caution">
    <text evidence="2">The sequence shown here is derived from an EMBL/GenBank/DDBJ whole genome shotgun (WGS) entry which is preliminary data.</text>
</comment>
<keyword evidence="1" id="KW-0812">Transmembrane</keyword>
<feature type="transmembrane region" description="Helical" evidence="1">
    <location>
        <begin position="70"/>
        <end position="89"/>
    </location>
</feature>
<protein>
    <recommendedName>
        <fullName evidence="4">Cation:proton antiporter</fullName>
    </recommendedName>
</protein>